<proteinExistence type="predicted"/>
<dbReference type="Pfam" id="PF01408">
    <property type="entry name" value="GFO_IDH_MocA"/>
    <property type="match status" value="1"/>
</dbReference>
<dbReference type="AlphaFoldDB" id="A0A6P1TLF7"/>
<dbReference type="PANTHER" id="PTHR43818:SF11">
    <property type="entry name" value="BCDNA.GH03377"/>
    <property type="match status" value="1"/>
</dbReference>
<name>A0A6P1TLF7_9FIRM</name>
<evidence type="ECO:0000259" key="3">
    <source>
        <dbReference type="Pfam" id="PF22725"/>
    </source>
</evidence>
<dbReference type="GO" id="GO:0016491">
    <property type="term" value="F:oxidoreductase activity"/>
    <property type="evidence" value="ECO:0007669"/>
    <property type="project" value="UniProtKB-KW"/>
</dbReference>
<evidence type="ECO:0000256" key="1">
    <source>
        <dbReference type="ARBA" id="ARBA00023002"/>
    </source>
</evidence>
<keyword evidence="1" id="KW-0560">Oxidoreductase</keyword>
<dbReference type="Proteomes" id="UP000464314">
    <property type="component" value="Chromosome"/>
</dbReference>
<evidence type="ECO:0000313" key="5">
    <source>
        <dbReference type="Proteomes" id="UP000464314"/>
    </source>
</evidence>
<sequence length="384" mass="43045">MGSKVLRIGVIGIGFIGKQHIEAIRRIPGTEVVAVSDSNEEMVKSVSEQLHIPSYYSDYKELLKNETIDIVHNCTPSALHFEINKAIMKSGKHVYCEKPLTLNTNESEELVRLAKEKGVAAGANFNYRHNAMVQEMHERVKNNSIGEVLVVHGQYLQDWLLYETDYDWRLDPKMGGESRAVSDIGSHCFDTMQYILNKKIISVYANLITVYPVRKRTEKTGGTYSGQYGKVLEEIPIHSEDAAFIMVKFENGIQGLFNLSQVGAGKKNGLSVTISGSTASLEWDQERPDKLWVGHRDSGNEEIYAASGFLTGTAKRYALLPNGHPLGWADALKCAIQSFYESILSGTCQEEKQNYATFAEGHYIMKLIEACLLSNKQKRWIDIP</sequence>
<dbReference type="InterPro" id="IPR036291">
    <property type="entry name" value="NAD(P)-bd_dom_sf"/>
</dbReference>
<dbReference type="SUPFAM" id="SSF55347">
    <property type="entry name" value="Glyceraldehyde-3-phosphate dehydrogenase-like, C-terminal domain"/>
    <property type="match status" value="1"/>
</dbReference>
<dbReference type="Gene3D" id="3.30.360.10">
    <property type="entry name" value="Dihydrodipicolinate Reductase, domain 2"/>
    <property type="match status" value="1"/>
</dbReference>
<dbReference type="Gene3D" id="3.40.50.720">
    <property type="entry name" value="NAD(P)-binding Rossmann-like Domain"/>
    <property type="match status" value="1"/>
</dbReference>
<feature type="domain" description="GFO/IDH/MocA-like oxidoreductase" evidence="3">
    <location>
        <begin position="133"/>
        <end position="282"/>
    </location>
</feature>
<evidence type="ECO:0000313" key="4">
    <source>
        <dbReference type="EMBL" id="QHQ60128.1"/>
    </source>
</evidence>
<protein>
    <submittedName>
        <fullName evidence="4">Gfo/Idh/MocA family oxidoreductase</fullName>
    </submittedName>
</protein>
<dbReference type="GO" id="GO:0000166">
    <property type="term" value="F:nucleotide binding"/>
    <property type="evidence" value="ECO:0007669"/>
    <property type="project" value="InterPro"/>
</dbReference>
<evidence type="ECO:0000259" key="2">
    <source>
        <dbReference type="Pfam" id="PF01408"/>
    </source>
</evidence>
<dbReference type="InterPro" id="IPR055170">
    <property type="entry name" value="GFO_IDH_MocA-like_dom"/>
</dbReference>
<dbReference type="EMBL" id="CP048000">
    <property type="protein sequence ID" value="QHQ60128.1"/>
    <property type="molecule type" value="Genomic_DNA"/>
</dbReference>
<reference evidence="4 5" key="1">
    <citation type="submission" date="2020-01" db="EMBL/GenBank/DDBJ databases">
        <title>Genome analysis of Anaerocolumna sp. CBA3638.</title>
        <authorList>
            <person name="Kim J."/>
            <person name="Roh S.W."/>
        </authorList>
    </citation>
    <scope>NUCLEOTIDE SEQUENCE [LARGE SCALE GENOMIC DNA]</scope>
    <source>
        <strain evidence="4 5">CBA3638</strain>
    </source>
</reference>
<gene>
    <name evidence="4" type="ORF">Ana3638_04475</name>
</gene>
<feature type="domain" description="Gfo/Idh/MocA-like oxidoreductase N-terminal" evidence="2">
    <location>
        <begin position="6"/>
        <end position="123"/>
    </location>
</feature>
<dbReference type="KEGG" id="anr:Ana3638_04475"/>
<dbReference type="InterPro" id="IPR050463">
    <property type="entry name" value="Gfo/Idh/MocA_oxidrdct_glycsds"/>
</dbReference>
<dbReference type="RefSeq" id="WP_161836964.1">
    <property type="nucleotide sequence ID" value="NZ_CP048000.1"/>
</dbReference>
<accession>A0A6P1TLF7</accession>
<keyword evidence="5" id="KW-1185">Reference proteome</keyword>
<organism evidence="4 5">
    <name type="scientific">Anaerocolumna sedimenticola</name>
    <dbReference type="NCBI Taxonomy" id="2696063"/>
    <lineage>
        <taxon>Bacteria</taxon>
        <taxon>Bacillati</taxon>
        <taxon>Bacillota</taxon>
        <taxon>Clostridia</taxon>
        <taxon>Lachnospirales</taxon>
        <taxon>Lachnospiraceae</taxon>
        <taxon>Anaerocolumna</taxon>
    </lineage>
</organism>
<dbReference type="Pfam" id="PF22725">
    <property type="entry name" value="GFO_IDH_MocA_C3"/>
    <property type="match status" value="1"/>
</dbReference>
<dbReference type="SUPFAM" id="SSF51735">
    <property type="entry name" value="NAD(P)-binding Rossmann-fold domains"/>
    <property type="match status" value="1"/>
</dbReference>
<dbReference type="PANTHER" id="PTHR43818">
    <property type="entry name" value="BCDNA.GH03377"/>
    <property type="match status" value="1"/>
</dbReference>
<dbReference type="InterPro" id="IPR000683">
    <property type="entry name" value="Gfo/Idh/MocA-like_OxRdtase_N"/>
</dbReference>